<feature type="compositionally biased region" description="Low complexity" evidence="1">
    <location>
        <begin position="80"/>
        <end position="95"/>
    </location>
</feature>
<evidence type="ECO:0000259" key="2">
    <source>
        <dbReference type="PROSITE" id="PS51352"/>
    </source>
</evidence>
<dbReference type="EMBL" id="VGIY01000108">
    <property type="protein sequence ID" value="MBM3317333.1"/>
    <property type="molecule type" value="Genomic_DNA"/>
</dbReference>
<dbReference type="InterPro" id="IPR000866">
    <property type="entry name" value="AhpC/TSA"/>
</dbReference>
<name>A0A937X7J9_UNCEI</name>
<dbReference type="AlphaFoldDB" id="A0A937X7J9"/>
<feature type="domain" description="Thioredoxin" evidence="2">
    <location>
        <begin position="133"/>
        <end position="273"/>
    </location>
</feature>
<dbReference type="InterPro" id="IPR050553">
    <property type="entry name" value="Thioredoxin_ResA/DsbE_sf"/>
</dbReference>
<dbReference type="InterPro" id="IPR013766">
    <property type="entry name" value="Thioredoxin_domain"/>
</dbReference>
<dbReference type="PANTHER" id="PTHR42852:SF18">
    <property type="entry name" value="CHROMOSOME UNDETERMINED SCAFFOLD_47, WHOLE GENOME SHOTGUN SEQUENCE"/>
    <property type="match status" value="1"/>
</dbReference>
<dbReference type="SUPFAM" id="SSF52833">
    <property type="entry name" value="Thioredoxin-like"/>
    <property type="match status" value="1"/>
</dbReference>
<feature type="compositionally biased region" description="Polar residues" evidence="1">
    <location>
        <begin position="65"/>
        <end position="77"/>
    </location>
</feature>
<dbReference type="GO" id="GO:0016491">
    <property type="term" value="F:oxidoreductase activity"/>
    <property type="evidence" value="ECO:0007669"/>
    <property type="project" value="InterPro"/>
</dbReference>
<evidence type="ECO:0000256" key="1">
    <source>
        <dbReference type="SAM" id="MobiDB-lite"/>
    </source>
</evidence>
<dbReference type="PANTHER" id="PTHR42852">
    <property type="entry name" value="THIOL:DISULFIDE INTERCHANGE PROTEIN DSBE"/>
    <property type="match status" value="1"/>
</dbReference>
<dbReference type="PROSITE" id="PS51257">
    <property type="entry name" value="PROKAR_LIPOPROTEIN"/>
    <property type="match status" value="1"/>
</dbReference>
<accession>A0A937X7J9</accession>
<dbReference type="PROSITE" id="PS51352">
    <property type="entry name" value="THIOREDOXIN_2"/>
    <property type="match status" value="1"/>
</dbReference>
<reference evidence="3" key="1">
    <citation type="submission" date="2019-03" db="EMBL/GenBank/DDBJ databases">
        <title>Lake Tanganyika Metagenome-Assembled Genomes (MAGs).</title>
        <authorList>
            <person name="Tran P."/>
        </authorList>
    </citation>
    <scope>NUCLEOTIDE SEQUENCE</scope>
    <source>
        <strain evidence="3">M_DeepCast_400m_m2_100</strain>
    </source>
</reference>
<proteinExistence type="predicted"/>
<feature type="region of interest" description="Disordered" evidence="1">
    <location>
        <begin position="33"/>
        <end position="133"/>
    </location>
</feature>
<organism evidence="3 4">
    <name type="scientific">Eiseniibacteriota bacterium</name>
    <dbReference type="NCBI Taxonomy" id="2212470"/>
    <lineage>
        <taxon>Bacteria</taxon>
        <taxon>Candidatus Eiseniibacteriota</taxon>
    </lineage>
</organism>
<protein>
    <submittedName>
        <fullName evidence="3">TlpA family protein disulfide reductase</fullName>
    </submittedName>
</protein>
<dbReference type="GO" id="GO:0016209">
    <property type="term" value="F:antioxidant activity"/>
    <property type="evidence" value="ECO:0007669"/>
    <property type="project" value="InterPro"/>
</dbReference>
<evidence type="ECO:0000313" key="4">
    <source>
        <dbReference type="Proteomes" id="UP000748308"/>
    </source>
</evidence>
<gene>
    <name evidence="3" type="ORF">FJY75_05730</name>
</gene>
<dbReference type="InterPro" id="IPR036249">
    <property type="entry name" value="Thioredoxin-like_sf"/>
</dbReference>
<dbReference type="Proteomes" id="UP000748308">
    <property type="component" value="Unassembled WGS sequence"/>
</dbReference>
<evidence type="ECO:0000313" key="3">
    <source>
        <dbReference type="EMBL" id="MBM3317333.1"/>
    </source>
</evidence>
<feature type="compositionally biased region" description="Low complexity" evidence="1">
    <location>
        <begin position="39"/>
        <end position="62"/>
    </location>
</feature>
<dbReference type="Gene3D" id="3.40.30.10">
    <property type="entry name" value="Glutaredoxin"/>
    <property type="match status" value="1"/>
</dbReference>
<comment type="caution">
    <text evidence="3">The sequence shown here is derived from an EMBL/GenBank/DDBJ whole genome shotgun (WGS) entry which is preliminary data.</text>
</comment>
<dbReference type="CDD" id="cd02966">
    <property type="entry name" value="TlpA_like_family"/>
    <property type="match status" value="1"/>
</dbReference>
<dbReference type="Pfam" id="PF00578">
    <property type="entry name" value="AhpC-TSA"/>
    <property type="match status" value="1"/>
</dbReference>
<sequence length="276" mass="27776">MRLAGVGHGVGHRVGVGIVLCAIALMIASCGGDGRKDAGSGSSSSGAGRAEGAAASPRSAPGTEAQAQAGSSFSSTPDEGAAATGAGATPAAAATSEPVPALAPPKSAAPETAGRVEAAPDEGGPPLPALPPISERPAAPFFSVTDMAGRQITLADYRGRVALVVFWATWCRPCIMEIPHLVHLQEAYGNEGLGILGLSVDRRGIAVVKPFLQSHPEINYTIVPNGLAAADAFGGITSIPTSVLLDRSGRIIRGFVGLVPAEMLEGYVKAALREQG</sequence>